<comment type="caution">
    <text evidence="1">The sequence shown here is derived from an EMBL/GenBank/DDBJ whole genome shotgun (WGS) entry which is preliminary data.</text>
</comment>
<dbReference type="Proteomes" id="UP000789570">
    <property type="component" value="Unassembled WGS sequence"/>
</dbReference>
<evidence type="ECO:0000313" key="2">
    <source>
        <dbReference type="Proteomes" id="UP000789570"/>
    </source>
</evidence>
<organism evidence="1 2">
    <name type="scientific">Funneliformis caledonium</name>
    <dbReference type="NCBI Taxonomy" id="1117310"/>
    <lineage>
        <taxon>Eukaryota</taxon>
        <taxon>Fungi</taxon>
        <taxon>Fungi incertae sedis</taxon>
        <taxon>Mucoromycota</taxon>
        <taxon>Glomeromycotina</taxon>
        <taxon>Glomeromycetes</taxon>
        <taxon>Glomerales</taxon>
        <taxon>Glomeraceae</taxon>
        <taxon>Funneliformis</taxon>
    </lineage>
</organism>
<accession>A0A9N9HYI1</accession>
<keyword evidence="2" id="KW-1185">Reference proteome</keyword>
<dbReference type="EMBL" id="CAJVPQ010009019">
    <property type="protein sequence ID" value="CAG8711994.1"/>
    <property type="molecule type" value="Genomic_DNA"/>
</dbReference>
<protein>
    <submittedName>
        <fullName evidence="1">7637_t:CDS:1</fullName>
    </submittedName>
</protein>
<gene>
    <name evidence="1" type="ORF">FCALED_LOCUS13968</name>
</gene>
<feature type="non-terminal residue" evidence="1">
    <location>
        <position position="72"/>
    </location>
</feature>
<evidence type="ECO:0000313" key="1">
    <source>
        <dbReference type="EMBL" id="CAG8711994.1"/>
    </source>
</evidence>
<dbReference type="AlphaFoldDB" id="A0A9N9HYI1"/>
<reference evidence="1" key="1">
    <citation type="submission" date="2021-06" db="EMBL/GenBank/DDBJ databases">
        <authorList>
            <person name="Kallberg Y."/>
            <person name="Tangrot J."/>
            <person name="Rosling A."/>
        </authorList>
    </citation>
    <scope>NUCLEOTIDE SEQUENCE</scope>
    <source>
        <strain evidence="1">UK204</strain>
    </source>
</reference>
<sequence length="72" mass="8598">MEARTIPTSEMTAPSIIQWPENTTRSLICNVDIITDYEQGYENSRRLLREGYTIRNLNTYERMFFNEIVDEF</sequence>
<proteinExistence type="predicted"/>
<name>A0A9N9HYI1_9GLOM</name>